<dbReference type="InterPro" id="IPR001810">
    <property type="entry name" value="F-box_dom"/>
</dbReference>
<dbReference type="AlphaFoldDB" id="A0A392M509"/>
<evidence type="ECO:0000313" key="2">
    <source>
        <dbReference type="EMBL" id="MCH82460.1"/>
    </source>
</evidence>
<dbReference type="SMART" id="SM00256">
    <property type="entry name" value="FBOX"/>
    <property type="match status" value="1"/>
</dbReference>
<organism evidence="2 3">
    <name type="scientific">Trifolium medium</name>
    <dbReference type="NCBI Taxonomy" id="97028"/>
    <lineage>
        <taxon>Eukaryota</taxon>
        <taxon>Viridiplantae</taxon>
        <taxon>Streptophyta</taxon>
        <taxon>Embryophyta</taxon>
        <taxon>Tracheophyta</taxon>
        <taxon>Spermatophyta</taxon>
        <taxon>Magnoliopsida</taxon>
        <taxon>eudicotyledons</taxon>
        <taxon>Gunneridae</taxon>
        <taxon>Pentapetalae</taxon>
        <taxon>rosids</taxon>
        <taxon>fabids</taxon>
        <taxon>Fabales</taxon>
        <taxon>Fabaceae</taxon>
        <taxon>Papilionoideae</taxon>
        <taxon>50 kb inversion clade</taxon>
        <taxon>NPAAA clade</taxon>
        <taxon>Hologalegina</taxon>
        <taxon>IRL clade</taxon>
        <taxon>Trifolieae</taxon>
        <taxon>Trifolium</taxon>
    </lineage>
</organism>
<accession>A0A392M509</accession>
<protein>
    <submittedName>
        <fullName evidence="2">F-box protein</fullName>
    </submittedName>
</protein>
<dbReference type="Gene3D" id="1.20.1280.50">
    <property type="match status" value="1"/>
</dbReference>
<proteinExistence type="predicted"/>
<name>A0A392M509_9FABA</name>
<gene>
    <name evidence="2" type="ORF">A2U01_0003267</name>
</gene>
<dbReference type="Pfam" id="PF00646">
    <property type="entry name" value="F-box"/>
    <property type="match status" value="1"/>
</dbReference>
<sequence length="366" mass="42402">MADWSQLPKDLLQLISQRLDSELYLLRFRSVCSTWRSSSSIPKHHPNYLSLKLPEFYNNDPNPPCHISKHNIFLIKPPQHQQTLHHRRPWLIRIGPDPDGKIQLWHPFSLRPHIPFHFPHHVLDFNQLSVFHLGHLFLLSEANRQIHSAKLLVAPRQEKQPLFMVTFNCFGELTLFRCGDERWTIIQGMATSAHGDICIFKGRPCAVDYDGYTVMFEPDLSHHLIAEPLLDEEGVHTKFLLQSECELLLVDCYACDSGFSIKNGDVRIAVFRLDEKEKKWVKLTSLGDRVLFLGNRYMFSASASELGFAKGNCVIYTDDVFKGLDDMEYGMSVFQLDQNRVSPLSDYPDYLKLFWPPPEWIAELHS</sequence>
<dbReference type="EMBL" id="LXQA010003722">
    <property type="protein sequence ID" value="MCH82460.1"/>
    <property type="molecule type" value="Genomic_DNA"/>
</dbReference>
<dbReference type="InterPro" id="IPR005174">
    <property type="entry name" value="KIB1-4_b-propeller"/>
</dbReference>
<evidence type="ECO:0000259" key="1">
    <source>
        <dbReference type="SMART" id="SM00256"/>
    </source>
</evidence>
<comment type="caution">
    <text evidence="2">The sequence shown here is derived from an EMBL/GenBank/DDBJ whole genome shotgun (WGS) entry which is preliminary data.</text>
</comment>
<dbReference type="PANTHER" id="PTHR47123:SF15">
    <property type="entry name" value="F-BOX PROTEIN SKIP23"/>
    <property type="match status" value="1"/>
</dbReference>
<keyword evidence="3" id="KW-1185">Reference proteome</keyword>
<dbReference type="InterPro" id="IPR051304">
    <property type="entry name" value="SCF_F-box_domain"/>
</dbReference>
<feature type="domain" description="F-box" evidence="1">
    <location>
        <begin position="7"/>
        <end position="48"/>
    </location>
</feature>
<reference evidence="2 3" key="1">
    <citation type="journal article" date="2018" name="Front. Plant Sci.">
        <title>Red Clover (Trifolium pratense) and Zigzag Clover (T. medium) - A Picture of Genomic Similarities and Differences.</title>
        <authorList>
            <person name="Dluhosova J."/>
            <person name="Istvanek J."/>
            <person name="Nedelnik J."/>
            <person name="Repkova J."/>
        </authorList>
    </citation>
    <scope>NUCLEOTIDE SEQUENCE [LARGE SCALE GENOMIC DNA]</scope>
    <source>
        <strain evidence="3">cv. 10/8</strain>
        <tissue evidence="2">Leaf</tissue>
    </source>
</reference>
<dbReference type="PANTHER" id="PTHR47123">
    <property type="entry name" value="F-BOX PROTEIN SKIP23"/>
    <property type="match status" value="1"/>
</dbReference>
<dbReference type="Pfam" id="PF03478">
    <property type="entry name" value="Beta-prop_KIB1-4"/>
    <property type="match status" value="1"/>
</dbReference>
<evidence type="ECO:0000313" key="3">
    <source>
        <dbReference type="Proteomes" id="UP000265520"/>
    </source>
</evidence>
<dbReference type="Proteomes" id="UP000265520">
    <property type="component" value="Unassembled WGS sequence"/>
</dbReference>